<keyword evidence="1" id="KW-0812">Transmembrane</keyword>
<feature type="transmembrane region" description="Helical" evidence="1">
    <location>
        <begin position="12"/>
        <end position="34"/>
    </location>
</feature>
<gene>
    <name evidence="2" type="ORF">P175DRAFT_0556219</name>
</gene>
<evidence type="ECO:0000256" key="1">
    <source>
        <dbReference type="SAM" id="Phobius"/>
    </source>
</evidence>
<protein>
    <submittedName>
        <fullName evidence="2">Uncharacterized protein</fullName>
    </submittedName>
</protein>
<dbReference type="EMBL" id="MSFN02000002">
    <property type="protein sequence ID" value="PTU23577.1"/>
    <property type="molecule type" value="Genomic_DNA"/>
</dbReference>
<dbReference type="VEuPathDB" id="FungiDB:P175DRAFT_0556219"/>
<dbReference type="GeneID" id="63817564"/>
<dbReference type="Proteomes" id="UP000244073">
    <property type="component" value="Unassembled WGS sequence"/>
</dbReference>
<reference evidence="2 3" key="1">
    <citation type="journal article" date="2018" name="Proc. Natl. Acad. Sci. U.S.A.">
        <title>Linking secondary metabolites to gene clusters through genome sequencing of six diverse Aspergillus species.</title>
        <authorList>
            <person name="Kaerboelling I."/>
            <person name="Vesth T.C."/>
            <person name="Frisvad J.C."/>
            <person name="Nybo J.L."/>
            <person name="Theobald S."/>
            <person name="Kuo A."/>
            <person name="Bowyer P."/>
            <person name="Matsuda Y."/>
            <person name="Mondo S."/>
            <person name="Lyhne E.K."/>
            <person name="Kogle M.E."/>
            <person name="Clum A."/>
            <person name="Lipzen A."/>
            <person name="Salamov A."/>
            <person name="Ngan C.Y."/>
            <person name="Daum C."/>
            <person name="Chiniquy J."/>
            <person name="Barry K."/>
            <person name="LaButti K."/>
            <person name="Haridas S."/>
            <person name="Simmons B.A."/>
            <person name="Magnuson J.K."/>
            <person name="Mortensen U.H."/>
            <person name="Larsen T.O."/>
            <person name="Grigoriev I.V."/>
            <person name="Baker S.E."/>
            <person name="Andersen M.R."/>
        </authorList>
    </citation>
    <scope>NUCLEOTIDE SEQUENCE [LARGE SCALE GENOMIC DNA]</scope>
    <source>
        <strain evidence="2 3">IBT 24754</strain>
    </source>
</reference>
<dbReference type="AlphaFoldDB" id="A0A2T5M4W2"/>
<evidence type="ECO:0000313" key="2">
    <source>
        <dbReference type="EMBL" id="PTU23577.1"/>
    </source>
</evidence>
<proteinExistence type="predicted"/>
<keyword evidence="1" id="KW-0472">Membrane</keyword>
<name>A0A2T5M4W2_9EURO</name>
<comment type="caution">
    <text evidence="2">The sequence shown here is derived from an EMBL/GenBank/DDBJ whole genome shotgun (WGS) entry which is preliminary data.</text>
</comment>
<dbReference type="RefSeq" id="XP_040754969.1">
    <property type="nucleotide sequence ID" value="XM_040900680.1"/>
</dbReference>
<keyword evidence="1" id="KW-1133">Transmembrane helix</keyword>
<accession>A0A2T5M4W2</accession>
<evidence type="ECO:0000313" key="3">
    <source>
        <dbReference type="Proteomes" id="UP000244073"/>
    </source>
</evidence>
<organism evidence="2 3">
    <name type="scientific">Aspergillus ochraceoroseus IBT 24754</name>
    <dbReference type="NCBI Taxonomy" id="1392256"/>
    <lineage>
        <taxon>Eukaryota</taxon>
        <taxon>Fungi</taxon>
        <taxon>Dikarya</taxon>
        <taxon>Ascomycota</taxon>
        <taxon>Pezizomycotina</taxon>
        <taxon>Eurotiomycetes</taxon>
        <taxon>Eurotiomycetidae</taxon>
        <taxon>Eurotiales</taxon>
        <taxon>Aspergillaceae</taxon>
        <taxon>Aspergillus</taxon>
        <taxon>Aspergillus subgen. Nidulantes</taxon>
    </lineage>
</organism>
<sequence>MMLWMKRLALELFWIIGNFVYTGFTIALPTYIYILCIEDARCSSDSIDTTVYLKHWRSRCRISKSMLAALQEAPQGNTIIMQNRQKKAANKDEFTFSTC</sequence>